<dbReference type="AlphaFoldDB" id="A0A0C3AJB1"/>
<evidence type="ECO:0000313" key="1">
    <source>
        <dbReference type="EMBL" id="KIM73948.1"/>
    </source>
</evidence>
<name>A0A0C3AJB1_PILCF</name>
<dbReference type="Proteomes" id="UP000054166">
    <property type="component" value="Unassembled WGS sequence"/>
</dbReference>
<organism evidence="1 2">
    <name type="scientific">Piloderma croceum (strain F 1598)</name>
    <dbReference type="NCBI Taxonomy" id="765440"/>
    <lineage>
        <taxon>Eukaryota</taxon>
        <taxon>Fungi</taxon>
        <taxon>Dikarya</taxon>
        <taxon>Basidiomycota</taxon>
        <taxon>Agaricomycotina</taxon>
        <taxon>Agaricomycetes</taxon>
        <taxon>Agaricomycetidae</taxon>
        <taxon>Atheliales</taxon>
        <taxon>Atheliaceae</taxon>
        <taxon>Piloderma</taxon>
    </lineage>
</organism>
<dbReference type="HOGENOM" id="CLU_2360499_0_0_1"/>
<keyword evidence="2" id="KW-1185">Reference proteome</keyword>
<protein>
    <submittedName>
        <fullName evidence="1">Uncharacterized protein</fullName>
    </submittedName>
</protein>
<reference evidence="1 2" key="1">
    <citation type="submission" date="2014-04" db="EMBL/GenBank/DDBJ databases">
        <authorList>
            <consortium name="DOE Joint Genome Institute"/>
            <person name="Kuo A."/>
            <person name="Tarkka M."/>
            <person name="Buscot F."/>
            <person name="Kohler A."/>
            <person name="Nagy L.G."/>
            <person name="Floudas D."/>
            <person name="Copeland A."/>
            <person name="Barry K.W."/>
            <person name="Cichocki N."/>
            <person name="Veneault-Fourrey C."/>
            <person name="LaButti K."/>
            <person name="Lindquist E.A."/>
            <person name="Lipzen A."/>
            <person name="Lundell T."/>
            <person name="Morin E."/>
            <person name="Murat C."/>
            <person name="Sun H."/>
            <person name="Tunlid A."/>
            <person name="Henrissat B."/>
            <person name="Grigoriev I.V."/>
            <person name="Hibbett D.S."/>
            <person name="Martin F."/>
            <person name="Nordberg H.P."/>
            <person name="Cantor M.N."/>
            <person name="Hua S.X."/>
        </authorList>
    </citation>
    <scope>NUCLEOTIDE SEQUENCE [LARGE SCALE GENOMIC DNA]</scope>
    <source>
        <strain evidence="1 2">F 1598</strain>
    </source>
</reference>
<proteinExistence type="predicted"/>
<sequence>MLPSLGVSCRLFGSLVRYRLSGKSKPILHRTSIILYRCCTPCLRISLSNKRTSISCVPCFQESTNQVWEISSDLWCRLVLDVHFYNVLLLNPWTQH</sequence>
<reference evidence="2" key="2">
    <citation type="submission" date="2015-01" db="EMBL/GenBank/DDBJ databases">
        <title>Evolutionary Origins and Diversification of the Mycorrhizal Mutualists.</title>
        <authorList>
            <consortium name="DOE Joint Genome Institute"/>
            <consortium name="Mycorrhizal Genomics Consortium"/>
            <person name="Kohler A."/>
            <person name="Kuo A."/>
            <person name="Nagy L.G."/>
            <person name="Floudas D."/>
            <person name="Copeland A."/>
            <person name="Barry K.W."/>
            <person name="Cichocki N."/>
            <person name="Veneault-Fourrey C."/>
            <person name="LaButti K."/>
            <person name="Lindquist E.A."/>
            <person name="Lipzen A."/>
            <person name="Lundell T."/>
            <person name="Morin E."/>
            <person name="Murat C."/>
            <person name="Riley R."/>
            <person name="Ohm R."/>
            <person name="Sun H."/>
            <person name="Tunlid A."/>
            <person name="Henrissat B."/>
            <person name="Grigoriev I.V."/>
            <person name="Hibbett D.S."/>
            <person name="Martin F."/>
        </authorList>
    </citation>
    <scope>NUCLEOTIDE SEQUENCE [LARGE SCALE GENOMIC DNA]</scope>
    <source>
        <strain evidence="2">F 1598</strain>
    </source>
</reference>
<dbReference type="InParanoid" id="A0A0C3AJB1"/>
<evidence type="ECO:0000313" key="2">
    <source>
        <dbReference type="Proteomes" id="UP000054166"/>
    </source>
</evidence>
<dbReference type="EMBL" id="KN833070">
    <property type="protein sequence ID" value="KIM73948.1"/>
    <property type="molecule type" value="Genomic_DNA"/>
</dbReference>
<gene>
    <name evidence="1" type="ORF">PILCRDRAFT_716652</name>
</gene>
<accession>A0A0C3AJB1</accession>